<name>A0A382S259_9ZZZZ</name>
<sequence length="35" mass="3736">MPLKHIPVRTCCGCGRKGGKRGMGRIVRAPQGNIS</sequence>
<reference evidence="1" key="1">
    <citation type="submission" date="2018-05" db="EMBL/GenBank/DDBJ databases">
        <authorList>
            <person name="Lanie J.A."/>
            <person name="Ng W.-L."/>
            <person name="Kazmierczak K.M."/>
            <person name="Andrzejewski T.M."/>
            <person name="Davidsen T.M."/>
            <person name="Wayne K.J."/>
            <person name="Tettelin H."/>
            <person name="Glass J.I."/>
            <person name="Rusch D."/>
            <person name="Podicherti R."/>
            <person name="Tsui H.-C.T."/>
            <person name="Winkler M.E."/>
        </authorList>
    </citation>
    <scope>NUCLEOTIDE SEQUENCE</scope>
</reference>
<feature type="non-terminal residue" evidence="1">
    <location>
        <position position="35"/>
    </location>
</feature>
<protein>
    <submittedName>
        <fullName evidence="1">Uncharacterized protein</fullName>
    </submittedName>
</protein>
<dbReference type="AlphaFoldDB" id="A0A382S259"/>
<dbReference type="EMBL" id="UINC01125843">
    <property type="protein sequence ID" value="SVD03953.1"/>
    <property type="molecule type" value="Genomic_DNA"/>
</dbReference>
<proteinExistence type="predicted"/>
<dbReference type="InterPro" id="IPR035931">
    <property type="entry name" value="YlxR-like_sf"/>
</dbReference>
<evidence type="ECO:0000313" key="1">
    <source>
        <dbReference type="EMBL" id="SVD03953.1"/>
    </source>
</evidence>
<organism evidence="1">
    <name type="scientific">marine metagenome</name>
    <dbReference type="NCBI Taxonomy" id="408172"/>
    <lineage>
        <taxon>unclassified sequences</taxon>
        <taxon>metagenomes</taxon>
        <taxon>ecological metagenomes</taxon>
    </lineage>
</organism>
<dbReference type="SUPFAM" id="SSF64376">
    <property type="entry name" value="YlxR-like"/>
    <property type="match status" value="1"/>
</dbReference>
<accession>A0A382S259</accession>
<dbReference type="Gene3D" id="3.30.1230.10">
    <property type="entry name" value="YlxR-like"/>
    <property type="match status" value="1"/>
</dbReference>
<gene>
    <name evidence="1" type="ORF">METZ01_LOCUS356807</name>
</gene>